<dbReference type="PROSITE" id="PS01010">
    <property type="entry name" value="CRISP_2"/>
    <property type="match status" value="1"/>
</dbReference>
<dbReference type="InterPro" id="IPR014044">
    <property type="entry name" value="CAP_dom"/>
</dbReference>
<dbReference type="InterPro" id="IPR001283">
    <property type="entry name" value="CRISP-related"/>
</dbReference>
<dbReference type="Gene3D" id="3.40.33.10">
    <property type="entry name" value="CAP"/>
    <property type="match status" value="1"/>
</dbReference>
<dbReference type="InterPro" id="IPR002413">
    <property type="entry name" value="V5_allergen-like"/>
</dbReference>
<dbReference type="AlphaFoldDB" id="A0A7R9BR62"/>
<feature type="domain" description="SCP" evidence="1">
    <location>
        <begin position="248"/>
        <end position="414"/>
    </location>
</feature>
<evidence type="ECO:0000259" key="1">
    <source>
        <dbReference type="SMART" id="SM00198"/>
    </source>
</evidence>
<dbReference type="CDD" id="cd05380">
    <property type="entry name" value="CAP_euk"/>
    <property type="match status" value="1"/>
</dbReference>
<accession>A0A7R9BR62</accession>
<dbReference type="EMBL" id="OA883920">
    <property type="protein sequence ID" value="CAD7279992.1"/>
    <property type="molecule type" value="Genomic_DNA"/>
</dbReference>
<dbReference type="PRINTS" id="PR00837">
    <property type="entry name" value="V5TPXLIKE"/>
</dbReference>
<dbReference type="InterPro" id="IPR018244">
    <property type="entry name" value="Allrgn_V5/Tpx1_CS"/>
</dbReference>
<proteinExistence type="predicted"/>
<reference evidence="2" key="1">
    <citation type="submission" date="2020-11" db="EMBL/GenBank/DDBJ databases">
        <authorList>
            <person name="Tran Van P."/>
        </authorList>
    </citation>
    <scope>NUCLEOTIDE SEQUENCE</scope>
</reference>
<organism evidence="2">
    <name type="scientific">Notodromas monacha</name>
    <dbReference type="NCBI Taxonomy" id="399045"/>
    <lineage>
        <taxon>Eukaryota</taxon>
        <taxon>Metazoa</taxon>
        <taxon>Ecdysozoa</taxon>
        <taxon>Arthropoda</taxon>
        <taxon>Crustacea</taxon>
        <taxon>Oligostraca</taxon>
        <taxon>Ostracoda</taxon>
        <taxon>Podocopa</taxon>
        <taxon>Podocopida</taxon>
        <taxon>Cypridocopina</taxon>
        <taxon>Cypridoidea</taxon>
        <taxon>Cyprididae</taxon>
        <taxon>Notodromas</taxon>
    </lineage>
</organism>
<evidence type="ECO:0000313" key="3">
    <source>
        <dbReference type="Proteomes" id="UP000678499"/>
    </source>
</evidence>
<dbReference type="GO" id="GO:0005576">
    <property type="term" value="C:extracellular region"/>
    <property type="evidence" value="ECO:0007669"/>
    <property type="project" value="InterPro"/>
</dbReference>
<sequence length="484" mass="54871">MFIKKLLMTADSLALREMNFFLLLMTADALALREMNFFLLEVSDRATRMSVAFTSSCKMIEFRPQVIFVVILIACEFSLCAAAAEQGSSNSSYTPPEGNEINQDGVENTTNIAAESDSFKSLRRNLFAVLASLPKEVASNDNVDELLNSFQDLIKEYKDRELDELQPIGDKTRRVPYGSLHKRAHELIDDTNLSPNTSQFVHRDIFFTFTNSYSSNVCYEKYAKNHTGCLRESGFTGCEKIVRGVEKEDEELIVDLHNEYRSKMAKGEVVINGTRLRPAAAMAKMVWDRELASLAQAWADQCNFTTDCIECRRTDRLRFVGQNVVRFKGLKSAHYRYDWRMAIGAWADTMNALPVDTDVLSNYEHDNKWASYTQMIWDYTYLVGCGFSYYEDKEFGGFTQFYVCNYGPAGNVVGGQVYESGPGCSNCPPSHKCVLETELCSYDEEDSPEGFQGSSLFSFPDDGSHFEVQLLDKHKPIYSEKANR</sequence>
<keyword evidence="3" id="KW-1185">Reference proteome</keyword>
<dbReference type="PRINTS" id="PR00838">
    <property type="entry name" value="V5ALLERGEN"/>
</dbReference>
<dbReference type="SMART" id="SM00198">
    <property type="entry name" value="SCP"/>
    <property type="match status" value="1"/>
</dbReference>
<gene>
    <name evidence="2" type="ORF">NMOB1V02_LOCUS7656</name>
</gene>
<dbReference type="InterPro" id="IPR035940">
    <property type="entry name" value="CAP_sf"/>
</dbReference>
<protein>
    <recommendedName>
        <fullName evidence="1">SCP domain-containing protein</fullName>
    </recommendedName>
</protein>
<dbReference type="EMBL" id="CAJPEX010001883">
    <property type="protein sequence ID" value="CAG0920144.1"/>
    <property type="molecule type" value="Genomic_DNA"/>
</dbReference>
<dbReference type="PANTHER" id="PTHR10334">
    <property type="entry name" value="CYSTEINE-RICH SECRETORY PROTEIN-RELATED"/>
    <property type="match status" value="1"/>
</dbReference>
<dbReference type="Proteomes" id="UP000678499">
    <property type="component" value="Unassembled WGS sequence"/>
</dbReference>
<dbReference type="OrthoDB" id="414826at2759"/>
<name>A0A7R9BR62_9CRUS</name>
<evidence type="ECO:0000313" key="2">
    <source>
        <dbReference type="EMBL" id="CAD7279992.1"/>
    </source>
</evidence>
<dbReference type="Pfam" id="PF00188">
    <property type="entry name" value="CAP"/>
    <property type="match status" value="1"/>
</dbReference>
<dbReference type="SUPFAM" id="SSF55797">
    <property type="entry name" value="PR-1-like"/>
    <property type="match status" value="1"/>
</dbReference>